<dbReference type="PROSITE" id="PS51670">
    <property type="entry name" value="SHKT"/>
    <property type="match status" value="2"/>
</dbReference>
<feature type="domain" description="ShKT" evidence="13">
    <location>
        <begin position="320"/>
        <end position="356"/>
    </location>
</feature>
<dbReference type="GO" id="GO:0030198">
    <property type="term" value="P:extracellular matrix organization"/>
    <property type="evidence" value="ECO:0007669"/>
    <property type="project" value="TreeGrafter"/>
</dbReference>
<organism evidence="14 15">
    <name type="scientific">Pocillopora meandrina</name>
    <dbReference type="NCBI Taxonomy" id="46732"/>
    <lineage>
        <taxon>Eukaryota</taxon>
        <taxon>Metazoa</taxon>
        <taxon>Cnidaria</taxon>
        <taxon>Anthozoa</taxon>
        <taxon>Hexacorallia</taxon>
        <taxon>Scleractinia</taxon>
        <taxon>Astrocoeniina</taxon>
        <taxon>Pocilloporidae</taxon>
        <taxon>Pocillopora</taxon>
    </lineage>
</organism>
<dbReference type="CDD" id="cd04278">
    <property type="entry name" value="ZnMc_MMP"/>
    <property type="match status" value="1"/>
</dbReference>
<feature type="binding site" evidence="10">
    <location>
        <position position="203"/>
    </location>
    <ligand>
        <name>Ca(2+)</name>
        <dbReference type="ChEBI" id="CHEBI:29108"/>
        <label>1</label>
    </ligand>
</feature>
<dbReference type="PANTHER" id="PTHR10201:SF291">
    <property type="entry name" value="MATRIX METALLOPROTEINASE 1, ISOFORM C-RELATED"/>
    <property type="match status" value="1"/>
</dbReference>
<keyword evidence="5 12" id="KW-0732">Signal</keyword>
<feature type="active site" evidence="9">
    <location>
        <position position="224"/>
    </location>
</feature>
<feature type="binding site" evidence="10">
    <location>
        <position position="174"/>
    </location>
    <ligand>
        <name>Zn(2+)</name>
        <dbReference type="ChEBI" id="CHEBI:29105"/>
        <label>1</label>
    </ligand>
</feature>
<evidence type="ECO:0000259" key="13">
    <source>
        <dbReference type="PROSITE" id="PS51670"/>
    </source>
</evidence>
<feature type="binding site" evidence="10">
    <location>
        <position position="200"/>
    </location>
    <ligand>
        <name>Zn(2+)</name>
        <dbReference type="ChEBI" id="CHEBI:29105"/>
        <label>1</label>
    </ligand>
</feature>
<dbReference type="InterPro" id="IPR021190">
    <property type="entry name" value="Pept_M10A"/>
</dbReference>
<keyword evidence="3" id="KW-0645">Protease</keyword>
<dbReference type="SMART" id="SM00235">
    <property type="entry name" value="ZnMc"/>
    <property type="match status" value="1"/>
</dbReference>
<feature type="binding site" evidence="10">
    <location>
        <position position="182"/>
    </location>
    <ligand>
        <name>Ca(2+)</name>
        <dbReference type="ChEBI" id="CHEBI:29108"/>
        <label>3</label>
    </ligand>
</feature>
<evidence type="ECO:0000313" key="14">
    <source>
        <dbReference type="EMBL" id="CAH3035781.1"/>
    </source>
</evidence>
<evidence type="ECO:0000256" key="1">
    <source>
        <dbReference type="ARBA" id="ARBA00010370"/>
    </source>
</evidence>
<evidence type="ECO:0000256" key="9">
    <source>
        <dbReference type="PIRSR" id="PIRSR621190-1"/>
    </source>
</evidence>
<evidence type="ECO:0000313" key="15">
    <source>
        <dbReference type="Proteomes" id="UP001159428"/>
    </source>
</evidence>
<dbReference type="GO" id="GO:0031012">
    <property type="term" value="C:extracellular matrix"/>
    <property type="evidence" value="ECO:0007669"/>
    <property type="project" value="InterPro"/>
</dbReference>
<keyword evidence="10" id="KW-0106">Calcium</keyword>
<feature type="binding site" evidence="10">
    <location>
        <position position="183"/>
    </location>
    <ligand>
        <name>Ca(2+)</name>
        <dbReference type="ChEBI" id="CHEBI:29108"/>
        <label>3</label>
    </ligand>
</feature>
<comment type="cofactor">
    <cofactor evidence="10">
        <name>Ca(2+)</name>
        <dbReference type="ChEBI" id="CHEBI:29108"/>
    </cofactor>
    <text evidence="10">Can bind about 5 Ca(2+) ions per subunit.</text>
</comment>
<keyword evidence="6" id="KW-0378">Hydrolase</keyword>
<dbReference type="GO" id="GO:0004222">
    <property type="term" value="F:metalloendopeptidase activity"/>
    <property type="evidence" value="ECO:0007669"/>
    <property type="project" value="InterPro"/>
</dbReference>
<feature type="domain" description="ShKT" evidence="13">
    <location>
        <begin position="279"/>
        <end position="310"/>
    </location>
</feature>
<dbReference type="GO" id="GO:0008270">
    <property type="term" value="F:zinc ion binding"/>
    <property type="evidence" value="ECO:0007669"/>
    <property type="project" value="InterPro"/>
</dbReference>
<dbReference type="Gene3D" id="3.40.390.10">
    <property type="entry name" value="Collagenase (Catalytic Domain)"/>
    <property type="match status" value="1"/>
</dbReference>
<dbReference type="Gene3D" id="1.10.10.1940">
    <property type="match status" value="1"/>
</dbReference>
<dbReference type="Pfam" id="PF01549">
    <property type="entry name" value="ShK"/>
    <property type="match status" value="2"/>
</dbReference>
<reference evidence="14 15" key="1">
    <citation type="submission" date="2022-05" db="EMBL/GenBank/DDBJ databases">
        <authorList>
            <consortium name="Genoscope - CEA"/>
            <person name="William W."/>
        </authorList>
    </citation>
    <scope>NUCLEOTIDE SEQUENCE [LARGE SCALE GENOMIC DNA]</scope>
</reference>
<feature type="binding site" evidence="10">
    <location>
        <position position="205"/>
    </location>
    <ligand>
        <name>Ca(2+)</name>
        <dbReference type="ChEBI" id="CHEBI:29108"/>
        <label>1</label>
    </ligand>
</feature>
<dbReference type="InterPro" id="IPR024079">
    <property type="entry name" value="MetalloPept_cat_dom_sf"/>
</dbReference>
<evidence type="ECO:0000256" key="10">
    <source>
        <dbReference type="PIRSR" id="PIRSR621190-2"/>
    </source>
</evidence>
<name>A0AAU9VR36_9CNID</name>
<dbReference type="InterPro" id="IPR003582">
    <property type="entry name" value="ShKT_dom"/>
</dbReference>
<comment type="cofactor">
    <cofactor evidence="10">
        <name>Zn(2+)</name>
        <dbReference type="ChEBI" id="CHEBI:29105"/>
    </cofactor>
    <text evidence="10">Binds 2 Zn(2+) ions per subunit.</text>
</comment>
<keyword evidence="2" id="KW-0800">Toxin</keyword>
<protein>
    <recommendedName>
        <fullName evidence="13">ShKT domain-containing protein</fullName>
    </recommendedName>
</protein>
<dbReference type="AlphaFoldDB" id="A0AAU9VR36"/>
<dbReference type="PRINTS" id="PR00138">
    <property type="entry name" value="MATRIXIN"/>
</dbReference>
<evidence type="ECO:0000256" key="6">
    <source>
        <dbReference type="ARBA" id="ARBA00022801"/>
    </source>
</evidence>
<dbReference type="GO" id="GO:0030574">
    <property type="term" value="P:collagen catabolic process"/>
    <property type="evidence" value="ECO:0007669"/>
    <property type="project" value="TreeGrafter"/>
</dbReference>
<keyword evidence="8" id="KW-0482">Metalloprotease</keyword>
<dbReference type="InterPro" id="IPR001818">
    <property type="entry name" value="Pept_M10_metallopeptidase"/>
</dbReference>
<feature type="binding site" description="in inhibited form" evidence="10">
    <location>
        <position position="85"/>
    </location>
    <ligand>
        <name>Zn(2+)</name>
        <dbReference type="ChEBI" id="CHEBI:29105"/>
        <label>2</label>
        <note>catalytic</note>
    </ligand>
</feature>
<comment type="caution">
    <text evidence="14">The sequence shown here is derived from an EMBL/GenBank/DDBJ whole genome shotgun (WGS) entry which is preliminary data.</text>
</comment>
<evidence type="ECO:0000256" key="7">
    <source>
        <dbReference type="ARBA" id="ARBA00022833"/>
    </source>
</evidence>
<evidence type="ECO:0000256" key="8">
    <source>
        <dbReference type="ARBA" id="ARBA00023049"/>
    </source>
</evidence>
<feature type="binding site" evidence="10">
    <location>
        <position position="205"/>
    </location>
    <ligand>
        <name>Ca(2+)</name>
        <dbReference type="ChEBI" id="CHEBI:29108"/>
        <label>3</label>
    </ligand>
</feature>
<dbReference type="Proteomes" id="UP001159428">
    <property type="component" value="Unassembled WGS sequence"/>
</dbReference>
<feature type="signal peptide" evidence="12">
    <location>
        <begin position="1"/>
        <end position="22"/>
    </location>
</feature>
<feature type="binding site" evidence="10">
    <location>
        <position position="190"/>
    </location>
    <ligand>
        <name>Zn(2+)</name>
        <dbReference type="ChEBI" id="CHEBI:29105"/>
        <label>1</label>
    </ligand>
</feature>
<evidence type="ECO:0000256" key="5">
    <source>
        <dbReference type="ARBA" id="ARBA00022729"/>
    </source>
</evidence>
<feature type="chain" id="PRO_5043930889" description="ShKT domain-containing protein" evidence="12">
    <location>
        <begin position="23"/>
        <end position="407"/>
    </location>
</feature>
<dbReference type="InterPro" id="IPR036365">
    <property type="entry name" value="PGBD-like_sf"/>
</dbReference>
<dbReference type="PANTHER" id="PTHR10201">
    <property type="entry name" value="MATRIX METALLOPROTEINASE"/>
    <property type="match status" value="1"/>
</dbReference>
<feature type="binding site" evidence="10">
    <location>
        <position position="233"/>
    </location>
    <ligand>
        <name>Zn(2+)</name>
        <dbReference type="ChEBI" id="CHEBI:29105"/>
        <label>2</label>
        <note>catalytic</note>
    </ligand>
</feature>
<dbReference type="SUPFAM" id="SSF47090">
    <property type="entry name" value="PGBD-like"/>
    <property type="match status" value="1"/>
</dbReference>
<evidence type="ECO:0000256" key="11">
    <source>
        <dbReference type="PROSITE-ProRule" id="PRU01005"/>
    </source>
</evidence>
<keyword evidence="15" id="KW-1185">Reference proteome</keyword>
<gene>
    <name evidence="14" type="ORF">PMEA_00016478</name>
</gene>
<feature type="binding site" evidence="10">
    <location>
        <position position="202"/>
    </location>
    <ligand>
        <name>Ca(2+)</name>
        <dbReference type="ChEBI" id="CHEBI:29108"/>
        <label>3</label>
    </ligand>
</feature>
<comment type="similarity">
    <text evidence="1">Belongs to the peptidase M10A family.</text>
</comment>
<dbReference type="Pfam" id="PF00413">
    <property type="entry name" value="Peptidase_M10"/>
    <property type="match status" value="1"/>
</dbReference>
<dbReference type="EMBL" id="CALNXJ010000003">
    <property type="protein sequence ID" value="CAH3035781.1"/>
    <property type="molecule type" value="Genomic_DNA"/>
</dbReference>
<dbReference type="GO" id="GO:0090729">
    <property type="term" value="F:toxin activity"/>
    <property type="evidence" value="ECO:0007669"/>
    <property type="project" value="UniProtKB-KW"/>
</dbReference>
<dbReference type="SMART" id="SM00254">
    <property type="entry name" value="ShKT"/>
    <property type="match status" value="2"/>
</dbReference>
<dbReference type="InterPro" id="IPR033739">
    <property type="entry name" value="M10A_MMP"/>
</dbReference>
<keyword evidence="7 10" id="KW-0862">Zinc</keyword>
<sequence length="407" mass="45872">MRKASQLLRLFLLFLSLRCSNGAPVDEKEKQFALDFLKKYHYLSPLKNGNHNFKDAVRIFQEFVNIPNTGQLDRKTIAEMHKPRCGVPDFDDDDKPSPGRVKRFSVSGYRWETMHLTYRIHNFASNGGLTVSQQRGIIRRAFKAWEKIGPVSFSEVNNSSSNVNISISFVARVHASCCCKFDGTGGSIAHAFYPKSGALHFDDDEQYTNSNTSGYNLFSIALHEIGHLLGLKHSNDPKAVMYMEYKNNQNLTDEERHGIEYIYMQGTAQPDSTEPPGNCADDVPSCQDYVDECTGNHFVRKSCRKSCGICGGHSVVKLPCVDKYTSTSCKMLKGYNYCSNYKAFMTDKCKKTCGLCAGKCFTNTCSHLFLINETSLSLTTVHTTLVRKYSSTVQCRRKKVLAFSQRI</sequence>
<feature type="binding site" evidence="10">
    <location>
        <position position="223"/>
    </location>
    <ligand>
        <name>Zn(2+)</name>
        <dbReference type="ChEBI" id="CHEBI:29105"/>
        <label>2</label>
        <note>catalytic</note>
    </ligand>
</feature>
<evidence type="ECO:0000256" key="2">
    <source>
        <dbReference type="ARBA" id="ARBA00022656"/>
    </source>
</evidence>
<feature type="binding site" evidence="10">
    <location>
        <position position="241"/>
    </location>
    <ligand>
        <name>Zn(2+)</name>
        <dbReference type="ChEBI" id="CHEBI:29105"/>
        <label>2</label>
        <note>catalytic</note>
    </ligand>
</feature>
<accession>A0AAU9VR36</accession>
<feature type="binding site" evidence="10">
    <location>
        <position position="227"/>
    </location>
    <ligand>
        <name>Zn(2+)</name>
        <dbReference type="ChEBI" id="CHEBI:29105"/>
        <label>2</label>
        <note>catalytic</note>
    </ligand>
</feature>
<evidence type="ECO:0000256" key="4">
    <source>
        <dbReference type="ARBA" id="ARBA00022723"/>
    </source>
</evidence>
<evidence type="ECO:0000256" key="3">
    <source>
        <dbReference type="ARBA" id="ARBA00022670"/>
    </source>
</evidence>
<evidence type="ECO:0000256" key="12">
    <source>
        <dbReference type="SAM" id="SignalP"/>
    </source>
</evidence>
<comment type="caution">
    <text evidence="11">Lacks conserved residue(s) required for the propagation of feature annotation.</text>
</comment>
<keyword evidence="4 10" id="KW-0479">Metal-binding</keyword>
<dbReference type="GO" id="GO:0006508">
    <property type="term" value="P:proteolysis"/>
    <property type="evidence" value="ECO:0007669"/>
    <property type="project" value="UniProtKB-KW"/>
</dbReference>
<proteinExistence type="inferred from homology"/>
<dbReference type="SUPFAM" id="SSF55486">
    <property type="entry name" value="Metalloproteases ('zincins'), catalytic domain"/>
    <property type="match status" value="1"/>
</dbReference>
<dbReference type="InterPro" id="IPR006026">
    <property type="entry name" value="Peptidase_Metallo"/>
</dbReference>